<feature type="binding site" evidence="9">
    <location>
        <position position="114"/>
    </location>
    <ligand>
        <name>Zn(2+)</name>
        <dbReference type="ChEBI" id="CHEBI:29105"/>
        <note>catalytic</note>
    </ligand>
</feature>
<evidence type="ECO:0000313" key="12">
    <source>
        <dbReference type="Proteomes" id="UP000095143"/>
    </source>
</evidence>
<comment type="cofactor">
    <cofactor evidence="9">
        <name>Zn(2+)</name>
        <dbReference type="ChEBI" id="CHEBI:29105"/>
    </cofactor>
    <text evidence="9">Binds 1 zinc ion per subunit.</text>
</comment>
<evidence type="ECO:0000256" key="10">
    <source>
        <dbReference type="PIRNR" id="PIRNR026671"/>
    </source>
</evidence>
<dbReference type="GO" id="GO:0008237">
    <property type="term" value="F:metallopeptidase activity"/>
    <property type="evidence" value="ECO:0007669"/>
    <property type="project" value="UniProtKB-KW"/>
</dbReference>
<keyword evidence="5 9" id="KW-0862">Zinc</keyword>
<reference evidence="11 12" key="1">
    <citation type="submission" date="2016-08" db="EMBL/GenBank/DDBJ databases">
        <title>Whole genome sequence of Pseudomonas graminis strain UASWS1507, a potential biological control agent for agriculture.</title>
        <authorList>
            <person name="Crovadore J."/>
            <person name="Calmin G."/>
            <person name="Chablais R."/>
            <person name="Cochard B."/>
            <person name="Lefort F."/>
        </authorList>
    </citation>
    <scope>NUCLEOTIDE SEQUENCE [LARGE SCALE GENOMIC DNA]</scope>
    <source>
        <strain evidence="11 12">UASWS1507</strain>
    </source>
</reference>
<keyword evidence="2 9" id="KW-0645">Protease</keyword>
<comment type="function">
    <text evidence="9 10">Catalyzes hydrolysis of the D-alanyl-D-alanine dipeptide.</text>
</comment>
<evidence type="ECO:0000256" key="2">
    <source>
        <dbReference type="ARBA" id="ARBA00022670"/>
    </source>
</evidence>
<dbReference type="SUPFAM" id="SSF55166">
    <property type="entry name" value="Hedgehog/DD-peptidase"/>
    <property type="match status" value="1"/>
</dbReference>
<evidence type="ECO:0000256" key="9">
    <source>
        <dbReference type="HAMAP-Rule" id="MF_01924"/>
    </source>
</evidence>
<accession>A0A1C2DHW7</accession>
<dbReference type="CDD" id="cd14840">
    <property type="entry name" value="D-Ala-D-Ala_dipeptidase_Aad"/>
    <property type="match status" value="1"/>
</dbReference>
<dbReference type="EMBL" id="MDEN01000068">
    <property type="protein sequence ID" value="OCX14245.1"/>
    <property type="molecule type" value="Genomic_DNA"/>
</dbReference>
<evidence type="ECO:0000256" key="1">
    <source>
        <dbReference type="ARBA" id="ARBA00001362"/>
    </source>
</evidence>
<feature type="active site" description="Proton donor/acceptor" evidence="9">
    <location>
        <position position="171"/>
    </location>
</feature>
<dbReference type="HAMAP" id="MF_01924">
    <property type="entry name" value="A_A_dipeptidase"/>
    <property type="match status" value="1"/>
</dbReference>
<gene>
    <name evidence="9" type="primary">ddpX</name>
    <name evidence="11" type="ORF">BBI10_21520</name>
</gene>
<evidence type="ECO:0000256" key="5">
    <source>
        <dbReference type="ARBA" id="ARBA00022833"/>
    </source>
</evidence>
<evidence type="ECO:0000313" key="11">
    <source>
        <dbReference type="EMBL" id="OCX14245.1"/>
    </source>
</evidence>
<keyword evidence="8 10" id="KW-0961">Cell wall biogenesis/degradation</keyword>
<keyword evidence="3 9" id="KW-0479">Metal-binding</keyword>
<dbReference type="Proteomes" id="UP000095143">
    <property type="component" value="Unassembled WGS sequence"/>
</dbReference>
<dbReference type="InterPro" id="IPR009045">
    <property type="entry name" value="Zn_M74/Hedgehog-like"/>
</dbReference>
<feature type="site" description="Transition state stabilizer" evidence="9">
    <location>
        <position position="80"/>
    </location>
</feature>
<dbReference type="PANTHER" id="PTHR43126">
    <property type="entry name" value="D-ALANYL-D-ALANINE DIPEPTIDASE"/>
    <property type="match status" value="1"/>
</dbReference>
<dbReference type="PIRSF" id="PIRSF026671">
    <property type="entry name" value="AA_dipeptidase"/>
    <property type="match status" value="1"/>
</dbReference>
<dbReference type="GO" id="GO:0006508">
    <property type="term" value="P:proteolysis"/>
    <property type="evidence" value="ECO:0007669"/>
    <property type="project" value="UniProtKB-KW"/>
</dbReference>
<dbReference type="InterPro" id="IPR000755">
    <property type="entry name" value="A_A_dipeptidase"/>
</dbReference>
<comment type="catalytic activity">
    <reaction evidence="1 9 10">
        <text>D-alanyl-D-alanine + H2O = 2 D-alanine</text>
        <dbReference type="Rhea" id="RHEA:20661"/>
        <dbReference type="ChEBI" id="CHEBI:15377"/>
        <dbReference type="ChEBI" id="CHEBI:57416"/>
        <dbReference type="ChEBI" id="CHEBI:57822"/>
        <dbReference type="EC" id="3.4.13.22"/>
    </reaction>
</comment>
<keyword evidence="7 9" id="KW-0482">Metalloprotease</keyword>
<protein>
    <recommendedName>
        <fullName evidence="9 10">D-alanyl-D-alanine dipeptidase</fullName>
        <shortName evidence="9 10">D-Ala-D-Ala dipeptidase</shortName>
        <ecNumber evidence="9 10">3.4.13.22</ecNumber>
    </recommendedName>
</protein>
<proteinExistence type="inferred from homology"/>
<comment type="caution">
    <text evidence="11">The sequence shown here is derived from an EMBL/GenBank/DDBJ whole genome shotgun (WGS) entry which is preliminary data.</text>
</comment>
<dbReference type="GO" id="GO:0071555">
    <property type="term" value="P:cell wall organization"/>
    <property type="evidence" value="ECO:0007669"/>
    <property type="project" value="UniProtKB-KW"/>
</dbReference>
<dbReference type="NCBIfam" id="NF007557">
    <property type="entry name" value="PRK10178.1"/>
    <property type="match status" value="1"/>
</dbReference>
<dbReference type="PANTHER" id="PTHR43126:SF1">
    <property type="entry name" value="D-ALANYL-D-ALANINE DIPEPTIDASE"/>
    <property type="match status" value="1"/>
</dbReference>
<evidence type="ECO:0000256" key="6">
    <source>
        <dbReference type="ARBA" id="ARBA00022997"/>
    </source>
</evidence>
<feature type="binding site" evidence="9">
    <location>
        <position position="107"/>
    </location>
    <ligand>
        <name>Zn(2+)</name>
        <dbReference type="ChEBI" id="CHEBI:29105"/>
        <note>catalytic</note>
    </ligand>
</feature>
<dbReference type="Gene3D" id="3.30.1380.10">
    <property type="match status" value="1"/>
</dbReference>
<dbReference type="GO" id="GO:0160237">
    <property type="term" value="F:D-Ala-D-Ala dipeptidase activity"/>
    <property type="evidence" value="ECO:0007669"/>
    <property type="project" value="UniProtKB-EC"/>
</dbReference>
<dbReference type="EC" id="3.4.13.22" evidence="9 10"/>
<dbReference type="AlphaFoldDB" id="A0A1C2DHW7"/>
<evidence type="ECO:0000256" key="7">
    <source>
        <dbReference type="ARBA" id="ARBA00023049"/>
    </source>
</evidence>
<dbReference type="OrthoDB" id="9801430at2"/>
<keyword evidence="6 9" id="KW-0224">Dipeptidase</keyword>
<dbReference type="GO" id="GO:0008270">
    <property type="term" value="F:zinc ion binding"/>
    <property type="evidence" value="ECO:0007669"/>
    <property type="project" value="UniProtKB-UniRule"/>
</dbReference>
<evidence type="ECO:0000256" key="3">
    <source>
        <dbReference type="ARBA" id="ARBA00022723"/>
    </source>
</evidence>
<name>A0A1C2DHW7_9PSED</name>
<evidence type="ECO:0000256" key="8">
    <source>
        <dbReference type="ARBA" id="ARBA00023316"/>
    </source>
</evidence>
<comment type="similarity">
    <text evidence="9 10">Belongs to the peptidase M15D family.</text>
</comment>
<evidence type="ECO:0000256" key="4">
    <source>
        <dbReference type="ARBA" id="ARBA00022801"/>
    </source>
</evidence>
<keyword evidence="4 9" id="KW-0378">Hydrolase</keyword>
<feature type="binding site" evidence="9">
    <location>
        <position position="174"/>
    </location>
    <ligand>
        <name>Zn(2+)</name>
        <dbReference type="ChEBI" id="CHEBI:29105"/>
        <note>catalytic</note>
    </ligand>
</feature>
<sequence>MNEEADLECRYVNSPLVEVDAHALQVEVDLIYAGVDNLAGKQIYQDPRCLLHRDAERCLRKASTLARQAGLRLRLFDAYRPAYAQYLLWQALPNPEYVRDPTLGSHHTRGVAVDLTLIDASGQALDMGTGFDDMREQSHQFFADLPANVQRNRLLLLGIMLAAGFTYIDSEWWHYELPDAEDYPLIDDGSIQPAD</sequence>
<organism evidence="11 12">
    <name type="scientific">Pseudomonas graminis</name>
    <dbReference type="NCBI Taxonomy" id="158627"/>
    <lineage>
        <taxon>Bacteria</taxon>
        <taxon>Pseudomonadati</taxon>
        <taxon>Pseudomonadota</taxon>
        <taxon>Gammaproteobacteria</taxon>
        <taxon>Pseudomonadales</taxon>
        <taxon>Pseudomonadaceae</taxon>
        <taxon>Pseudomonas</taxon>
    </lineage>
</organism>
<dbReference type="Pfam" id="PF01427">
    <property type="entry name" value="Peptidase_M15"/>
    <property type="match status" value="1"/>
</dbReference>